<accession>A0ABN6PIX8</accession>
<dbReference type="Gene3D" id="1.10.10.10">
    <property type="entry name" value="Winged helix-like DNA-binding domain superfamily/Winged helix DNA-binding domain"/>
    <property type="match status" value="1"/>
</dbReference>
<sequence>MRLTHRQIEVFRTLMLTGHATRAAERLHTSQPTVSRELARLEQVLGMALFDRVAGRLRPTARALALQEEVERSFVGLERIAATAASLRDFAEGRLALACLPALSHALLPDAVRRFVAAHPRAGVCIRAQESPLLERELSEQRHDLGLTERRQAPPATRSRLLLEADEVGVLPAGHPLLVRPRLTPQDFAAQPFISFAPADPYRQIVDALFAEAGVTRQLALEADSAAACCALVRQGLGVAIVNPLTALEWSGAGLQLRPLTMRVPFSVALVEPTLRVEHPLRAAFVAALEEEAGELRERLGSAVGA</sequence>
<protein>
    <submittedName>
        <fullName evidence="6">LysR family transcriptional regulator</fullName>
    </submittedName>
</protein>
<gene>
    <name evidence="6" type="primary">lysR</name>
    <name evidence="6" type="ORF">CATMQ487_09340</name>
</gene>
<keyword evidence="2" id="KW-0805">Transcription regulation</keyword>
<dbReference type="InterPro" id="IPR005119">
    <property type="entry name" value="LysR_subst-bd"/>
</dbReference>
<dbReference type="InterPro" id="IPR036388">
    <property type="entry name" value="WH-like_DNA-bd_sf"/>
</dbReference>
<dbReference type="SUPFAM" id="SSF46785">
    <property type="entry name" value="Winged helix' DNA-binding domain"/>
    <property type="match status" value="1"/>
</dbReference>
<feature type="domain" description="HTH lysR-type" evidence="5">
    <location>
        <begin position="1"/>
        <end position="60"/>
    </location>
</feature>
<reference evidence="6" key="1">
    <citation type="submission" date="2022-04" db="EMBL/GenBank/DDBJ databases">
        <title>Whole genome sequence of Sphaerotilus sp. FB-5.</title>
        <authorList>
            <person name="Takeda M."/>
            <person name="Narihara S."/>
            <person name="Akimoto M."/>
            <person name="Akimoto R."/>
            <person name="Nishiyashiki S."/>
            <person name="Murakami T."/>
        </authorList>
    </citation>
    <scope>NUCLEOTIDE SEQUENCE</scope>
    <source>
        <strain evidence="6">FB-5</strain>
    </source>
</reference>
<evidence type="ECO:0000256" key="1">
    <source>
        <dbReference type="ARBA" id="ARBA00009437"/>
    </source>
</evidence>
<dbReference type="InterPro" id="IPR036390">
    <property type="entry name" value="WH_DNA-bd_sf"/>
</dbReference>
<evidence type="ECO:0000313" key="6">
    <source>
        <dbReference type="EMBL" id="BDI03964.1"/>
    </source>
</evidence>
<evidence type="ECO:0000256" key="3">
    <source>
        <dbReference type="ARBA" id="ARBA00023125"/>
    </source>
</evidence>
<comment type="similarity">
    <text evidence="1">Belongs to the LysR transcriptional regulatory family.</text>
</comment>
<name>A0ABN6PIX8_9BURK</name>
<evidence type="ECO:0000313" key="7">
    <source>
        <dbReference type="Proteomes" id="UP001057498"/>
    </source>
</evidence>
<evidence type="ECO:0000256" key="2">
    <source>
        <dbReference type="ARBA" id="ARBA00023015"/>
    </source>
</evidence>
<organism evidence="6 7">
    <name type="scientific">Sphaerotilus microaerophilus</name>
    <dbReference type="NCBI Taxonomy" id="2914710"/>
    <lineage>
        <taxon>Bacteria</taxon>
        <taxon>Pseudomonadati</taxon>
        <taxon>Pseudomonadota</taxon>
        <taxon>Betaproteobacteria</taxon>
        <taxon>Burkholderiales</taxon>
        <taxon>Sphaerotilaceae</taxon>
        <taxon>Sphaerotilus</taxon>
    </lineage>
</organism>
<dbReference type="Proteomes" id="UP001057498">
    <property type="component" value="Chromosome"/>
</dbReference>
<dbReference type="PANTHER" id="PTHR30427:SF1">
    <property type="entry name" value="TRANSCRIPTIONAL ACTIVATOR PROTEIN LYSR"/>
    <property type="match status" value="1"/>
</dbReference>
<keyword evidence="4" id="KW-0804">Transcription</keyword>
<dbReference type="Gene3D" id="3.40.190.290">
    <property type="match status" value="1"/>
</dbReference>
<keyword evidence="7" id="KW-1185">Reference proteome</keyword>
<dbReference type="Pfam" id="PF00126">
    <property type="entry name" value="HTH_1"/>
    <property type="match status" value="1"/>
</dbReference>
<dbReference type="PROSITE" id="PS50931">
    <property type="entry name" value="HTH_LYSR"/>
    <property type="match status" value="1"/>
</dbReference>
<dbReference type="SUPFAM" id="SSF53850">
    <property type="entry name" value="Periplasmic binding protein-like II"/>
    <property type="match status" value="1"/>
</dbReference>
<dbReference type="EMBL" id="AP025730">
    <property type="protein sequence ID" value="BDI03964.1"/>
    <property type="molecule type" value="Genomic_DNA"/>
</dbReference>
<keyword evidence="3" id="KW-0238">DNA-binding</keyword>
<dbReference type="PRINTS" id="PR00039">
    <property type="entry name" value="HTHLYSR"/>
</dbReference>
<dbReference type="PANTHER" id="PTHR30427">
    <property type="entry name" value="TRANSCRIPTIONAL ACTIVATOR PROTEIN LYSR"/>
    <property type="match status" value="1"/>
</dbReference>
<evidence type="ECO:0000259" key="5">
    <source>
        <dbReference type="PROSITE" id="PS50931"/>
    </source>
</evidence>
<dbReference type="RefSeq" id="WP_251972202.1">
    <property type="nucleotide sequence ID" value="NZ_AP025730.1"/>
</dbReference>
<dbReference type="NCBIfam" id="NF008239">
    <property type="entry name" value="PRK11013.1"/>
    <property type="match status" value="1"/>
</dbReference>
<proteinExistence type="inferred from homology"/>
<dbReference type="InterPro" id="IPR000847">
    <property type="entry name" value="LysR_HTH_N"/>
</dbReference>
<evidence type="ECO:0000256" key="4">
    <source>
        <dbReference type="ARBA" id="ARBA00023163"/>
    </source>
</evidence>
<dbReference type="Pfam" id="PF03466">
    <property type="entry name" value="LysR_substrate"/>
    <property type="match status" value="1"/>
</dbReference>